<dbReference type="OrthoDB" id="9788959at2"/>
<feature type="coiled-coil region" evidence="2">
    <location>
        <begin position="53"/>
        <end position="80"/>
    </location>
</feature>
<organism evidence="4 5">
    <name type="scientific">Mangrovibacterium diazotrophicum</name>
    <dbReference type="NCBI Taxonomy" id="1261403"/>
    <lineage>
        <taxon>Bacteria</taxon>
        <taxon>Pseudomonadati</taxon>
        <taxon>Bacteroidota</taxon>
        <taxon>Bacteroidia</taxon>
        <taxon>Marinilabiliales</taxon>
        <taxon>Prolixibacteraceae</taxon>
        <taxon>Mangrovibacterium</taxon>
    </lineage>
</organism>
<evidence type="ECO:0000259" key="3">
    <source>
        <dbReference type="Pfam" id="PF00582"/>
    </source>
</evidence>
<dbReference type="PRINTS" id="PR01438">
    <property type="entry name" value="UNVRSLSTRESS"/>
</dbReference>
<dbReference type="Pfam" id="PF00582">
    <property type="entry name" value="Usp"/>
    <property type="match status" value="2"/>
</dbReference>
<dbReference type="SUPFAM" id="SSF52402">
    <property type="entry name" value="Adenine nucleotide alpha hydrolases-like"/>
    <property type="match status" value="2"/>
</dbReference>
<feature type="domain" description="UspA" evidence="3">
    <location>
        <begin position="223"/>
        <end position="272"/>
    </location>
</feature>
<comment type="similarity">
    <text evidence="1">Belongs to the universal stress protein A family.</text>
</comment>
<feature type="domain" description="UspA" evidence="3">
    <location>
        <begin position="1"/>
        <end position="140"/>
    </location>
</feature>
<dbReference type="InterPro" id="IPR014729">
    <property type="entry name" value="Rossmann-like_a/b/a_fold"/>
</dbReference>
<proteinExistence type="inferred from homology"/>
<accession>A0A419W5J3</accession>
<dbReference type="InterPro" id="IPR006015">
    <property type="entry name" value="Universal_stress_UspA"/>
</dbReference>
<gene>
    <name evidence="4" type="ORF">BC643_1057</name>
</gene>
<dbReference type="CDD" id="cd00293">
    <property type="entry name" value="USP-like"/>
    <property type="match status" value="2"/>
</dbReference>
<dbReference type="EMBL" id="RAPN01000001">
    <property type="protein sequence ID" value="RKD90714.1"/>
    <property type="molecule type" value="Genomic_DNA"/>
</dbReference>
<evidence type="ECO:0000313" key="5">
    <source>
        <dbReference type="Proteomes" id="UP000283387"/>
    </source>
</evidence>
<name>A0A419W5J3_9BACT</name>
<evidence type="ECO:0000313" key="4">
    <source>
        <dbReference type="EMBL" id="RKD90714.1"/>
    </source>
</evidence>
<keyword evidence="5" id="KW-1185">Reference proteome</keyword>
<sequence>MKTILLITDFSEHALFALKATASIARKINGKINLVQVYQHPSLGEEYSYQYTRGYFEETNANAENELNELVKQNSLEDIQIDRSILSNTTLEQVIKTEKFKNPDLIVMGANGRSGNFKSFIGASVEKIIRLSDAPVLILKDEIEDFTINKMVFASDFLDESYQAFEKIKFFADRYNSHIYLLKVITPKEFETSPKSHKKLVRFAKTFKLMNYSINVYNDFTIEEGILNFSNEKSVDLIAMETHGRTGFAHFMLGSLAESVVKHESKPILSVKIQKSTARAHSKAAQELIDEMWGAE</sequence>
<comment type="caution">
    <text evidence="4">The sequence shown here is derived from an EMBL/GenBank/DDBJ whole genome shotgun (WGS) entry which is preliminary data.</text>
</comment>
<dbReference type="PANTHER" id="PTHR46268">
    <property type="entry name" value="STRESS RESPONSE PROTEIN NHAX"/>
    <property type="match status" value="1"/>
</dbReference>
<evidence type="ECO:0000256" key="1">
    <source>
        <dbReference type="ARBA" id="ARBA00008791"/>
    </source>
</evidence>
<evidence type="ECO:0000256" key="2">
    <source>
        <dbReference type="SAM" id="Coils"/>
    </source>
</evidence>
<keyword evidence="2" id="KW-0175">Coiled coil</keyword>
<protein>
    <submittedName>
        <fullName evidence="4">Nucleotide-binding universal stress UspA family protein</fullName>
    </submittedName>
</protein>
<dbReference type="Proteomes" id="UP000283387">
    <property type="component" value="Unassembled WGS sequence"/>
</dbReference>
<dbReference type="RefSeq" id="WP_120272096.1">
    <property type="nucleotide sequence ID" value="NZ_RAPN01000001.1"/>
</dbReference>
<dbReference type="PANTHER" id="PTHR46268:SF6">
    <property type="entry name" value="UNIVERSAL STRESS PROTEIN UP12"/>
    <property type="match status" value="1"/>
</dbReference>
<reference evidence="4 5" key="1">
    <citation type="submission" date="2018-09" db="EMBL/GenBank/DDBJ databases">
        <title>Genomic Encyclopedia of Archaeal and Bacterial Type Strains, Phase II (KMG-II): from individual species to whole genera.</title>
        <authorList>
            <person name="Goeker M."/>
        </authorList>
    </citation>
    <scope>NUCLEOTIDE SEQUENCE [LARGE SCALE GENOMIC DNA]</scope>
    <source>
        <strain evidence="4 5">DSM 27148</strain>
    </source>
</reference>
<dbReference type="InterPro" id="IPR006016">
    <property type="entry name" value="UspA"/>
</dbReference>
<dbReference type="Gene3D" id="3.40.50.620">
    <property type="entry name" value="HUPs"/>
    <property type="match status" value="2"/>
</dbReference>
<dbReference type="AlphaFoldDB" id="A0A419W5J3"/>